<dbReference type="EMBL" id="JH711590">
    <property type="protein sequence ID" value="EIW74890.1"/>
    <property type="molecule type" value="Genomic_DNA"/>
</dbReference>
<evidence type="ECO:0000313" key="1">
    <source>
        <dbReference type="EMBL" id="EIW74890.1"/>
    </source>
</evidence>
<comment type="caution">
    <text evidence="1">The sequence shown here is derived from an EMBL/GenBank/DDBJ whole genome shotgun (WGS) entry which is preliminary data.</text>
</comment>
<dbReference type="OrthoDB" id="2691337at2759"/>
<reference evidence="2" key="1">
    <citation type="journal article" date="2012" name="Science">
        <title>The Paleozoic origin of enzymatic lignin decomposition reconstructed from 31 fungal genomes.</title>
        <authorList>
            <person name="Floudas D."/>
            <person name="Binder M."/>
            <person name="Riley R."/>
            <person name="Barry K."/>
            <person name="Blanchette R.A."/>
            <person name="Henrissat B."/>
            <person name="Martinez A.T."/>
            <person name="Otillar R."/>
            <person name="Spatafora J.W."/>
            <person name="Yadav J.S."/>
            <person name="Aerts A."/>
            <person name="Benoit I."/>
            <person name="Boyd A."/>
            <person name="Carlson A."/>
            <person name="Copeland A."/>
            <person name="Coutinho P.M."/>
            <person name="de Vries R.P."/>
            <person name="Ferreira P."/>
            <person name="Findley K."/>
            <person name="Foster B."/>
            <person name="Gaskell J."/>
            <person name="Glotzer D."/>
            <person name="Gorecki P."/>
            <person name="Heitman J."/>
            <person name="Hesse C."/>
            <person name="Hori C."/>
            <person name="Igarashi K."/>
            <person name="Jurgens J.A."/>
            <person name="Kallen N."/>
            <person name="Kersten P."/>
            <person name="Kohler A."/>
            <person name="Kuees U."/>
            <person name="Kumar T.K.A."/>
            <person name="Kuo A."/>
            <person name="LaButti K."/>
            <person name="Larrondo L.F."/>
            <person name="Lindquist E."/>
            <person name="Ling A."/>
            <person name="Lombard V."/>
            <person name="Lucas S."/>
            <person name="Lundell T."/>
            <person name="Martin R."/>
            <person name="McLaughlin D.J."/>
            <person name="Morgenstern I."/>
            <person name="Morin E."/>
            <person name="Murat C."/>
            <person name="Nagy L.G."/>
            <person name="Nolan M."/>
            <person name="Ohm R.A."/>
            <person name="Patyshakuliyeva A."/>
            <person name="Rokas A."/>
            <person name="Ruiz-Duenas F.J."/>
            <person name="Sabat G."/>
            <person name="Salamov A."/>
            <person name="Samejima M."/>
            <person name="Schmutz J."/>
            <person name="Slot J.C."/>
            <person name="St John F."/>
            <person name="Stenlid J."/>
            <person name="Sun H."/>
            <person name="Sun S."/>
            <person name="Syed K."/>
            <person name="Tsang A."/>
            <person name="Wiebenga A."/>
            <person name="Young D."/>
            <person name="Pisabarro A."/>
            <person name="Eastwood D.C."/>
            <person name="Martin F."/>
            <person name="Cullen D."/>
            <person name="Grigoriev I.V."/>
            <person name="Hibbett D.S."/>
        </authorList>
    </citation>
    <scope>NUCLEOTIDE SEQUENCE [LARGE SCALE GENOMIC DNA]</scope>
    <source>
        <strain evidence="2">RWD-64-598 SS2</strain>
    </source>
</reference>
<dbReference type="InterPro" id="IPR011013">
    <property type="entry name" value="Gal_mutarotase_sf_dom"/>
</dbReference>
<name>A0A5M3M7X5_CONPW</name>
<keyword evidence="2" id="KW-1185">Reference proteome</keyword>
<dbReference type="Gene3D" id="2.60.40.1760">
    <property type="entry name" value="glycosyl hydrolase (family 31)"/>
    <property type="match status" value="1"/>
</dbReference>
<dbReference type="Proteomes" id="UP000053558">
    <property type="component" value="Unassembled WGS sequence"/>
</dbReference>
<gene>
    <name evidence="1" type="ORF">CONPUDRAFT_159664</name>
</gene>
<dbReference type="GeneID" id="19204146"/>
<protein>
    <submittedName>
        <fullName evidence="1">Uncharacterized protein</fullName>
    </submittedName>
</protein>
<sequence>MSSDVVSEKSQSWAVEPPQPRECTQRCIGFVSLASESATFAANASYLYNATSCPGYTLQELKQTNTGLTAQLDLAGEACNAFESDTQKLTIQVTYETQQRYVVSHLIEFTQQYTIPSSVIPVPDPPMTSYTNSSNLVFNYDASPFAFWITRRFDHPGAMPLSDTTRVVSSQGAHRSCKRNGQLDRTG</sequence>
<evidence type="ECO:0000313" key="2">
    <source>
        <dbReference type="Proteomes" id="UP000053558"/>
    </source>
</evidence>
<dbReference type="AlphaFoldDB" id="A0A5M3M7X5"/>
<dbReference type="KEGG" id="cput:CONPUDRAFT_159664"/>
<proteinExistence type="predicted"/>
<dbReference type="SUPFAM" id="SSF74650">
    <property type="entry name" value="Galactose mutarotase-like"/>
    <property type="match status" value="1"/>
</dbReference>
<accession>A0A5M3M7X5</accession>
<dbReference type="GO" id="GO:0030246">
    <property type="term" value="F:carbohydrate binding"/>
    <property type="evidence" value="ECO:0007669"/>
    <property type="project" value="InterPro"/>
</dbReference>
<dbReference type="RefSeq" id="XP_007774949.1">
    <property type="nucleotide sequence ID" value="XM_007776759.1"/>
</dbReference>
<organism evidence="1 2">
    <name type="scientific">Coniophora puteana (strain RWD-64-598)</name>
    <name type="common">Brown rot fungus</name>
    <dbReference type="NCBI Taxonomy" id="741705"/>
    <lineage>
        <taxon>Eukaryota</taxon>
        <taxon>Fungi</taxon>
        <taxon>Dikarya</taxon>
        <taxon>Basidiomycota</taxon>
        <taxon>Agaricomycotina</taxon>
        <taxon>Agaricomycetes</taxon>
        <taxon>Agaricomycetidae</taxon>
        <taxon>Boletales</taxon>
        <taxon>Coniophorineae</taxon>
        <taxon>Coniophoraceae</taxon>
        <taxon>Coniophora</taxon>
    </lineage>
</organism>
<dbReference type="GO" id="GO:0003824">
    <property type="term" value="F:catalytic activity"/>
    <property type="evidence" value="ECO:0007669"/>
    <property type="project" value="InterPro"/>
</dbReference>
<dbReference type="GO" id="GO:0005975">
    <property type="term" value="P:carbohydrate metabolic process"/>
    <property type="evidence" value="ECO:0007669"/>
    <property type="project" value="InterPro"/>
</dbReference>